<organism evidence="1 2">
    <name type="scientific">Nostocoides jenkinsii Ben 74</name>
    <dbReference type="NCBI Taxonomy" id="1193518"/>
    <lineage>
        <taxon>Bacteria</taxon>
        <taxon>Bacillati</taxon>
        <taxon>Actinomycetota</taxon>
        <taxon>Actinomycetes</taxon>
        <taxon>Micrococcales</taxon>
        <taxon>Intrasporangiaceae</taxon>
        <taxon>Nostocoides</taxon>
    </lineage>
</organism>
<dbReference type="AlphaFoldDB" id="A0A077M4Q4"/>
<accession>A0A077M4Q4</accession>
<dbReference type="Proteomes" id="UP000035720">
    <property type="component" value="Unassembled WGS sequence"/>
</dbReference>
<sequence>MTGVISEAISGVMTGVLTGPVAGLATTPRGRRRSRASTLIGHAPILRHSADNLRRRR</sequence>
<gene>
    <name evidence="1" type="ORF">BN13_1060042</name>
</gene>
<evidence type="ECO:0000313" key="2">
    <source>
        <dbReference type="Proteomes" id="UP000035720"/>
    </source>
</evidence>
<dbReference type="STRING" id="1193518.BN13_1060042"/>
<dbReference type="EMBL" id="CAJC01000009">
    <property type="protein sequence ID" value="CCI51514.1"/>
    <property type="molecule type" value="Genomic_DNA"/>
</dbReference>
<evidence type="ECO:0000313" key="1">
    <source>
        <dbReference type="EMBL" id="CCI51514.1"/>
    </source>
</evidence>
<comment type="caution">
    <text evidence="1">The sequence shown here is derived from an EMBL/GenBank/DDBJ whole genome shotgun (WGS) entry which is preliminary data.</text>
</comment>
<name>A0A077M4Q4_9MICO</name>
<protein>
    <submittedName>
        <fullName evidence="1">Uncharacterized protein</fullName>
    </submittedName>
</protein>
<proteinExistence type="predicted"/>
<keyword evidence="2" id="KW-1185">Reference proteome</keyword>
<reference evidence="1 2" key="1">
    <citation type="journal article" date="2013" name="ISME J.">
        <title>A metabolic model for members of the genus Tetrasphaera involved in enhanced biological phosphorus removal.</title>
        <authorList>
            <person name="Kristiansen R."/>
            <person name="Nguyen H.T.T."/>
            <person name="Saunders A.M."/>
            <person name="Nielsen J.L."/>
            <person name="Wimmer R."/>
            <person name="Le V.Q."/>
            <person name="McIlroy S.J."/>
            <person name="Petrovski S."/>
            <person name="Seviour R.J."/>
            <person name="Calteau A."/>
            <person name="Nielsen K.L."/>
            <person name="Nielsen P.H."/>
        </authorList>
    </citation>
    <scope>NUCLEOTIDE SEQUENCE [LARGE SCALE GENOMIC DNA]</scope>
    <source>
        <strain evidence="1 2">Ben 74</strain>
    </source>
</reference>